<protein>
    <submittedName>
        <fullName evidence="1">Uncharacterized protein</fullName>
    </submittedName>
</protein>
<accession>A0A026VTV6</accession>
<name>A0A026VTV6_OOCBI</name>
<gene>
    <name evidence="1" type="ORF">X777_16612</name>
</gene>
<dbReference type="AlphaFoldDB" id="A0A026VTV6"/>
<reference evidence="1 2" key="1">
    <citation type="journal article" date="2014" name="Curr. Biol.">
        <title>The genome of the clonal raider ant Cerapachys biroi.</title>
        <authorList>
            <person name="Oxley P.R."/>
            <person name="Ji L."/>
            <person name="Fetter-Pruneda I."/>
            <person name="McKenzie S.K."/>
            <person name="Li C."/>
            <person name="Hu H."/>
            <person name="Zhang G."/>
            <person name="Kronauer D.J."/>
        </authorList>
    </citation>
    <scope>NUCLEOTIDE SEQUENCE [LARGE SCALE GENOMIC DNA]</scope>
</reference>
<evidence type="ECO:0000313" key="2">
    <source>
        <dbReference type="Proteomes" id="UP000053097"/>
    </source>
</evidence>
<dbReference type="Proteomes" id="UP000053097">
    <property type="component" value="Unassembled WGS sequence"/>
</dbReference>
<evidence type="ECO:0000313" key="1">
    <source>
        <dbReference type="EMBL" id="EZA47147.1"/>
    </source>
</evidence>
<keyword evidence="2" id="KW-1185">Reference proteome</keyword>
<organism evidence="1 2">
    <name type="scientific">Ooceraea biroi</name>
    <name type="common">Clonal raider ant</name>
    <name type="synonym">Cerapachys biroi</name>
    <dbReference type="NCBI Taxonomy" id="2015173"/>
    <lineage>
        <taxon>Eukaryota</taxon>
        <taxon>Metazoa</taxon>
        <taxon>Ecdysozoa</taxon>
        <taxon>Arthropoda</taxon>
        <taxon>Hexapoda</taxon>
        <taxon>Insecta</taxon>
        <taxon>Pterygota</taxon>
        <taxon>Neoptera</taxon>
        <taxon>Endopterygota</taxon>
        <taxon>Hymenoptera</taxon>
        <taxon>Apocrita</taxon>
        <taxon>Aculeata</taxon>
        <taxon>Formicoidea</taxon>
        <taxon>Formicidae</taxon>
        <taxon>Dorylinae</taxon>
        <taxon>Ooceraea</taxon>
    </lineage>
</organism>
<sequence length="73" mass="8624">MATPLPPMRPKSNRFITTQNGNENWTFALVLAVWGLLCIHESTLYKRAVTLFRFCRRLREHIALNSRSRQEQH</sequence>
<dbReference type="EMBL" id="KK107928">
    <property type="protein sequence ID" value="EZA47147.1"/>
    <property type="molecule type" value="Genomic_DNA"/>
</dbReference>
<proteinExistence type="predicted"/>